<dbReference type="InterPro" id="IPR027417">
    <property type="entry name" value="P-loop_NTPase"/>
</dbReference>
<dbReference type="GO" id="GO:0000727">
    <property type="term" value="P:double-strand break repair via break-induced replication"/>
    <property type="evidence" value="ECO:0007669"/>
    <property type="project" value="TreeGrafter"/>
</dbReference>
<keyword evidence="6 11" id="KW-0347">Helicase</keyword>
<dbReference type="GO" id="GO:0017116">
    <property type="term" value="F:single-stranded DNA helicase activity"/>
    <property type="evidence" value="ECO:0007669"/>
    <property type="project" value="TreeGrafter"/>
</dbReference>
<evidence type="ECO:0000259" key="13">
    <source>
        <dbReference type="PROSITE" id="PS50051"/>
    </source>
</evidence>
<keyword evidence="5 11" id="KW-0378">Hydrolase</keyword>
<keyword evidence="7 10" id="KW-0067">ATP-binding</keyword>
<accession>A0A7S4LKB3</accession>
<dbReference type="Pfam" id="PF00493">
    <property type="entry name" value="MCM"/>
    <property type="match status" value="1"/>
</dbReference>
<organism evidence="14">
    <name type="scientific">Eutreptiella gymnastica</name>
    <dbReference type="NCBI Taxonomy" id="73025"/>
    <lineage>
        <taxon>Eukaryota</taxon>
        <taxon>Discoba</taxon>
        <taxon>Euglenozoa</taxon>
        <taxon>Euglenida</taxon>
        <taxon>Spirocuta</taxon>
        <taxon>Euglenophyceae</taxon>
        <taxon>Eutreptiales</taxon>
        <taxon>Eutreptiaceae</taxon>
        <taxon>Eutreptiella</taxon>
    </lineage>
</organism>
<dbReference type="SUPFAM" id="SSF52540">
    <property type="entry name" value="P-loop containing nucleoside triphosphate hydrolases"/>
    <property type="match status" value="1"/>
</dbReference>
<dbReference type="EC" id="3.6.4.12" evidence="11"/>
<dbReference type="Gene3D" id="2.20.28.10">
    <property type="match status" value="1"/>
</dbReference>
<evidence type="ECO:0000256" key="8">
    <source>
        <dbReference type="ARBA" id="ARBA00023125"/>
    </source>
</evidence>
<dbReference type="PRINTS" id="PR01659">
    <property type="entry name" value="MCMPROTEIN3"/>
</dbReference>
<keyword evidence="8 10" id="KW-0238">DNA-binding</keyword>
<dbReference type="GO" id="GO:0005634">
    <property type="term" value="C:nucleus"/>
    <property type="evidence" value="ECO:0007669"/>
    <property type="project" value="UniProtKB-SubCell"/>
</dbReference>
<evidence type="ECO:0000313" key="14">
    <source>
        <dbReference type="EMBL" id="CAE0834752.1"/>
    </source>
</evidence>
<comment type="catalytic activity">
    <reaction evidence="11">
        <text>ATP + H2O = ADP + phosphate + H(+)</text>
        <dbReference type="Rhea" id="RHEA:13065"/>
        <dbReference type="ChEBI" id="CHEBI:15377"/>
        <dbReference type="ChEBI" id="CHEBI:15378"/>
        <dbReference type="ChEBI" id="CHEBI:30616"/>
        <dbReference type="ChEBI" id="CHEBI:43474"/>
        <dbReference type="ChEBI" id="CHEBI:456216"/>
        <dbReference type="EC" id="3.6.4.12"/>
    </reaction>
</comment>
<evidence type="ECO:0000256" key="3">
    <source>
        <dbReference type="ARBA" id="ARBA00022705"/>
    </source>
</evidence>
<dbReference type="InterPro" id="IPR018525">
    <property type="entry name" value="MCM_CS"/>
</dbReference>
<evidence type="ECO:0000256" key="7">
    <source>
        <dbReference type="ARBA" id="ARBA00022840"/>
    </source>
</evidence>
<dbReference type="GO" id="GO:0005524">
    <property type="term" value="F:ATP binding"/>
    <property type="evidence" value="ECO:0007669"/>
    <property type="project" value="UniProtKB-UniRule"/>
</dbReference>
<evidence type="ECO:0000256" key="4">
    <source>
        <dbReference type="ARBA" id="ARBA00022741"/>
    </source>
</evidence>
<evidence type="ECO:0000256" key="11">
    <source>
        <dbReference type="RuleBase" id="RU368061"/>
    </source>
</evidence>
<keyword evidence="9 11" id="KW-0539">Nucleus</keyword>
<dbReference type="SMART" id="SM00350">
    <property type="entry name" value="MCM"/>
    <property type="match status" value="1"/>
</dbReference>
<keyword evidence="3 11" id="KW-0235">DNA replication</keyword>
<proteinExistence type="inferred from homology"/>
<evidence type="ECO:0000256" key="9">
    <source>
        <dbReference type="ARBA" id="ARBA00023242"/>
    </source>
</evidence>
<evidence type="ECO:0000256" key="1">
    <source>
        <dbReference type="ARBA" id="ARBA00004123"/>
    </source>
</evidence>
<evidence type="ECO:0000256" key="6">
    <source>
        <dbReference type="ARBA" id="ARBA00022806"/>
    </source>
</evidence>
<dbReference type="GO" id="GO:0016787">
    <property type="term" value="F:hydrolase activity"/>
    <property type="evidence" value="ECO:0007669"/>
    <property type="project" value="UniProtKB-KW"/>
</dbReference>
<feature type="region of interest" description="Disordered" evidence="12">
    <location>
        <begin position="496"/>
        <end position="525"/>
    </location>
</feature>
<dbReference type="GO" id="GO:0042555">
    <property type="term" value="C:MCM complex"/>
    <property type="evidence" value="ECO:0007669"/>
    <property type="project" value="UniProtKB-UniRule"/>
</dbReference>
<feature type="domain" description="MCM C-terminal AAA(+) ATPase" evidence="13">
    <location>
        <begin position="285"/>
        <end position="485"/>
    </location>
</feature>
<feature type="compositionally biased region" description="Basic and acidic residues" evidence="12">
    <location>
        <begin position="627"/>
        <end position="648"/>
    </location>
</feature>
<dbReference type="SUPFAM" id="SSF50249">
    <property type="entry name" value="Nucleic acid-binding proteins"/>
    <property type="match status" value="1"/>
</dbReference>
<dbReference type="Gene3D" id="3.40.50.300">
    <property type="entry name" value="P-loop containing nucleotide triphosphate hydrolases"/>
    <property type="match status" value="1"/>
</dbReference>
<keyword evidence="4 10" id="KW-0547">Nucleotide-binding</keyword>
<dbReference type="InterPro" id="IPR001208">
    <property type="entry name" value="MCM_dom"/>
</dbReference>
<dbReference type="GO" id="GO:0003697">
    <property type="term" value="F:single-stranded DNA binding"/>
    <property type="evidence" value="ECO:0007669"/>
    <property type="project" value="TreeGrafter"/>
</dbReference>
<dbReference type="InterPro" id="IPR041562">
    <property type="entry name" value="MCM_lid"/>
</dbReference>
<name>A0A7S4LKB3_9EUGL</name>
<dbReference type="PANTHER" id="PTHR11630:SF46">
    <property type="entry name" value="DNA REPLICATION LICENSING FACTOR MCM3-RELATED"/>
    <property type="match status" value="1"/>
</dbReference>
<dbReference type="Pfam" id="PF17207">
    <property type="entry name" value="MCM_OB"/>
    <property type="match status" value="1"/>
</dbReference>
<evidence type="ECO:0000256" key="2">
    <source>
        <dbReference type="ARBA" id="ARBA00008010"/>
    </source>
</evidence>
<evidence type="ECO:0000256" key="12">
    <source>
        <dbReference type="SAM" id="MobiDB-lite"/>
    </source>
</evidence>
<dbReference type="InterPro" id="IPR008046">
    <property type="entry name" value="Mcm3"/>
</dbReference>
<comment type="subunit">
    <text evidence="11">Component of the MCM2-7 complex.</text>
</comment>
<sequence length="733" mass="81121">MDRIDSMISATGARCIVNFSDVREYSQDSVQEGELNFADRAQRKPNEYLPYWALAITEAVDRRAAADYLKKDAKRRTCQIGVEGPLGAALVNPRTLTAAFMGQLVMVDGIVTRCSTVRPKLHESVHYSEAKNEFQRREYRDELSPFIDATHLPTVNVFPKRDADGNPLRTEYGLCTFSDHQSVTLQEMPESAPVGQLPRSVDVRLEDDLVDTLKPGDRVRICGVYQAYTSKTAPAKGEDQSIRFQTVLVANNVIHLGKKLKEPTLTAKDRANIAKLAKQKKPDALLSFLAEGIAPAIFGLEKEKQAILLMLLGGEEKKLGNTRIRGDMNVLLVGEPSTAKSQLLRFVLNIAPLALSTTGRGSSGVGLTAAVTVDKDSGERTLSAGAMVLGDRGIVCIDEFDKMSDMDRVAMHEAMEQGSVTIAKAGIHASLNSRCSVLAAANPVYGFYVPQLKAANIGLPESLQSRFDLIFIVLDKGQSSEHNKLIAGHVLENHSSAEAADQSVHRPDQEVEDDDEDGTSKPTEKFGNRKIVSVNFLRKYLQYAKANFHPVLNEEALHEVVEAYVELRERMRTKDISVRITPRTLENIIRLSTAHAKLRLSNDVEKTDVEAAYTLIKHTMTLVSADTGKRPLEADDHSESNKKARVEEPVPEVSAPEPQGGTDFEEHERKIMEFVAEVMRREAQVPLFQIRDTINASSTYSHQPIATSVLNEVLKKMERNGMIVYEDGVVFSL</sequence>
<dbReference type="InterPro" id="IPR033762">
    <property type="entry name" value="MCM_OB"/>
</dbReference>
<dbReference type="PROSITE" id="PS50051">
    <property type="entry name" value="MCM_2"/>
    <property type="match status" value="1"/>
</dbReference>
<gene>
    <name evidence="14" type="ORF">EGYM00163_LOCUS46056</name>
</gene>
<dbReference type="AlphaFoldDB" id="A0A7S4LKB3"/>
<protein>
    <recommendedName>
        <fullName evidence="11">DNA replication licensing factor MCM3</fullName>
        <ecNumber evidence="11">3.6.4.12</ecNumber>
    </recommendedName>
</protein>
<reference evidence="14" key="1">
    <citation type="submission" date="2021-01" db="EMBL/GenBank/DDBJ databases">
        <authorList>
            <person name="Corre E."/>
            <person name="Pelletier E."/>
            <person name="Niang G."/>
            <person name="Scheremetjew M."/>
            <person name="Finn R."/>
            <person name="Kale V."/>
            <person name="Holt S."/>
            <person name="Cochrane G."/>
            <person name="Meng A."/>
            <person name="Brown T."/>
            <person name="Cohen L."/>
        </authorList>
    </citation>
    <scope>NUCLEOTIDE SEQUENCE</scope>
    <source>
        <strain evidence="14">CCMP1594</strain>
    </source>
</reference>
<dbReference type="InterPro" id="IPR031327">
    <property type="entry name" value="MCM"/>
</dbReference>
<evidence type="ECO:0000256" key="5">
    <source>
        <dbReference type="ARBA" id="ARBA00022801"/>
    </source>
</evidence>
<dbReference type="GO" id="GO:0006271">
    <property type="term" value="P:DNA strand elongation involved in DNA replication"/>
    <property type="evidence" value="ECO:0007669"/>
    <property type="project" value="TreeGrafter"/>
</dbReference>
<dbReference type="PANTHER" id="PTHR11630">
    <property type="entry name" value="DNA REPLICATION LICENSING FACTOR MCM FAMILY MEMBER"/>
    <property type="match status" value="1"/>
</dbReference>
<evidence type="ECO:0000256" key="10">
    <source>
        <dbReference type="RuleBase" id="RU004070"/>
    </source>
</evidence>
<dbReference type="EMBL" id="HBJA01134059">
    <property type="protein sequence ID" value="CAE0834752.1"/>
    <property type="molecule type" value="Transcribed_RNA"/>
</dbReference>
<comment type="subcellular location">
    <subcellularLocation>
        <location evidence="1 11">Nucleus</location>
    </subcellularLocation>
</comment>
<comment type="function">
    <text evidence="11">Acts as component of the MCM2-7 complex (MCM complex) which is the replicative helicase essential for 'once per cell cycle' DNA replication initiation and elongation in eukaryotic cells. The active ATPase sites in the MCM2-7 ring are formed through the interaction surfaces of two neighboring subunits such that a critical structure of a conserved arginine finger motif is provided in trans relative to the ATP-binding site of the Walker A box of the adjacent subunit. The six ATPase active sites, however, are likely to contribute differentially to the complex helicase activity.</text>
</comment>
<comment type="similarity">
    <text evidence="2 10">Belongs to the MCM family.</text>
</comment>
<dbReference type="Gene3D" id="2.40.50.140">
    <property type="entry name" value="Nucleic acid-binding proteins"/>
    <property type="match status" value="1"/>
</dbReference>
<dbReference type="InterPro" id="IPR012340">
    <property type="entry name" value="NA-bd_OB-fold"/>
</dbReference>
<dbReference type="InterPro" id="IPR003593">
    <property type="entry name" value="AAA+_ATPase"/>
</dbReference>
<dbReference type="GO" id="GO:1902975">
    <property type="term" value="P:mitotic DNA replication initiation"/>
    <property type="evidence" value="ECO:0007669"/>
    <property type="project" value="TreeGrafter"/>
</dbReference>
<dbReference type="PRINTS" id="PR01657">
    <property type="entry name" value="MCMFAMILY"/>
</dbReference>
<dbReference type="Pfam" id="PF17855">
    <property type="entry name" value="MCM_lid"/>
    <property type="match status" value="1"/>
</dbReference>
<dbReference type="SMART" id="SM00382">
    <property type="entry name" value="AAA"/>
    <property type="match status" value="1"/>
</dbReference>
<dbReference type="PROSITE" id="PS00847">
    <property type="entry name" value="MCM_1"/>
    <property type="match status" value="1"/>
</dbReference>
<feature type="region of interest" description="Disordered" evidence="12">
    <location>
        <begin position="627"/>
        <end position="663"/>
    </location>
</feature>